<name>A0A3E0M363_9CHRO</name>
<protein>
    <submittedName>
        <fullName evidence="2">Four helix bundle protein</fullName>
    </submittedName>
</protein>
<dbReference type="SUPFAM" id="SSF158446">
    <property type="entry name" value="IVS-encoded protein-like"/>
    <property type="match status" value="1"/>
</dbReference>
<proteinExistence type="predicted"/>
<accession>A0A3E0M363</accession>
<dbReference type="EMBL" id="QQWD01000007">
    <property type="protein sequence ID" value="REJ53533.1"/>
    <property type="molecule type" value="Genomic_DNA"/>
</dbReference>
<dbReference type="AlphaFoldDB" id="A0A3E0M363"/>
<evidence type="ECO:0000313" key="2">
    <source>
        <dbReference type="EMBL" id="REJ53533.1"/>
    </source>
</evidence>
<sequence>MYNGVRQGRQGGKVDKEEERRTIQTHEDLIIYQKVFQAAMTIFELSKKFPDVERYSLTDQISRSSRSVCANLAEAWRKRRYKASFVAKLNDCEAEAAETQVGLNLAMKCNYWPAEKGRELSSTYSQVLSGLVKMIGQPENWLVG</sequence>
<dbReference type="InterPro" id="IPR036583">
    <property type="entry name" value="23S_rRNA_IVS_sf"/>
</dbReference>
<dbReference type="Gene3D" id="1.20.1440.60">
    <property type="entry name" value="23S rRNA-intervening sequence"/>
    <property type="match status" value="1"/>
</dbReference>
<comment type="caution">
    <text evidence="2">The sequence shown here is derived from an EMBL/GenBank/DDBJ whole genome shotgun (WGS) entry which is preliminary data.</text>
</comment>
<reference evidence="2 3" key="1">
    <citation type="submission" date="2017-10" db="EMBL/GenBank/DDBJ databases">
        <title>A large-scale comparative metagenomic study reveals the eutrophication-driven functional interactions in six Microcystis-epibionts communities.</title>
        <authorList>
            <person name="Li Q."/>
            <person name="Lin F."/>
        </authorList>
    </citation>
    <scope>NUCLEOTIDE SEQUENCE [LARGE SCALE GENOMIC DNA]</scope>
    <source>
        <strain evidence="2">TW10</strain>
    </source>
</reference>
<gene>
    <name evidence="2" type="ORF">DWQ51_07705</name>
</gene>
<dbReference type="InterPro" id="IPR012657">
    <property type="entry name" value="23S_rRNA-intervening_sequence"/>
</dbReference>
<dbReference type="CDD" id="cd16377">
    <property type="entry name" value="23S_rRNA_IVP_like"/>
    <property type="match status" value="1"/>
</dbReference>
<dbReference type="Pfam" id="PF05635">
    <property type="entry name" value="23S_rRNA_IVP"/>
    <property type="match status" value="1"/>
</dbReference>
<dbReference type="Proteomes" id="UP000257002">
    <property type="component" value="Unassembled WGS sequence"/>
</dbReference>
<organism evidence="2 3">
    <name type="scientific">Microcystis wesenbergii TW10</name>
    <dbReference type="NCBI Taxonomy" id="2060474"/>
    <lineage>
        <taxon>Bacteria</taxon>
        <taxon>Bacillati</taxon>
        <taxon>Cyanobacteriota</taxon>
        <taxon>Cyanophyceae</taxon>
        <taxon>Oscillatoriophycideae</taxon>
        <taxon>Chroococcales</taxon>
        <taxon>Microcystaceae</taxon>
        <taxon>Microcystis</taxon>
    </lineage>
</organism>
<evidence type="ECO:0000256" key="1">
    <source>
        <dbReference type="SAM" id="MobiDB-lite"/>
    </source>
</evidence>
<dbReference type="PANTHER" id="PTHR38471">
    <property type="entry name" value="FOUR HELIX BUNDLE PROTEIN"/>
    <property type="match status" value="1"/>
</dbReference>
<dbReference type="PANTHER" id="PTHR38471:SF2">
    <property type="entry name" value="FOUR HELIX BUNDLE PROTEIN"/>
    <property type="match status" value="1"/>
</dbReference>
<feature type="region of interest" description="Disordered" evidence="1">
    <location>
        <begin position="1"/>
        <end position="20"/>
    </location>
</feature>
<evidence type="ECO:0000313" key="3">
    <source>
        <dbReference type="Proteomes" id="UP000257002"/>
    </source>
</evidence>
<dbReference type="NCBIfam" id="TIGR02436">
    <property type="entry name" value="four helix bundle protein"/>
    <property type="match status" value="1"/>
</dbReference>